<feature type="region of interest" description="Disordered" evidence="1">
    <location>
        <begin position="1"/>
        <end position="43"/>
    </location>
</feature>
<evidence type="ECO:0000256" key="1">
    <source>
        <dbReference type="SAM" id="MobiDB-lite"/>
    </source>
</evidence>
<reference evidence="2 3" key="1">
    <citation type="submission" date="2018-07" db="EMBL/GenBank/DDBJ databases">
        <title>The genomes of Aspergillus section Nigri reveals drivers in fungal speciation.</title>
        <authorList>
            <consortium name="DOE Joint Genome Institute"/>
            <person name="Vesth T.C."/>
            <person name="Nybo J."/>
            <person name="Theobald S."/>
            <person name="Brandl J."/>
            <person name="Frisvad J.C."/>
            <person name="Nielsen K.F."/>
            <person name="Lyhne E.K."/>
            <person name="Kogle M.E."/>
            <person name="Kuo A."/>
            <person name="Riley R."/>
            <person name="Clum A."/>
            <person name="Nolan M."/>
            <person name="Lipzen A."/>
            <person name="Salamov A."/>
            <person name="Henrissat B."/>
            <person name="Wiebenga A."/>
            <person name="De vries R.P."/>
            <person name="Grigoriev I.V."/>
            <person name="Mortensen U.H."/>
            <person name="Andersen M.R."/>
            <person name="Baker S.E."/>
        </authorList>
    </citation>
    <scope>NUCLEOTIDE SEQUENCE [LARGE SCALE GENOMIC DNA]</scope>
    <source>
        <strain evidence="2 3">CBS 139.54b</strain>
    </source>
</reference>
<keyword evidence="3" id="KW-1185">Reference proteome</keyword>
<dbReference type="AlphaFoldDB" id="A0A3F3PJ37"/>
<evidence type="ECO:0000313" key="3">
    <source>
        <dbReference type="Proteomes" id="UP000253729"/>
    </source>
</evidence>
<evidence type="ECO:0000313" key="2">
    <source>
        <dbReference type="EMBL" id="RDH26964.1"/>
    </source>
</evidence>
<sequence>MASNAVDMSMGDRDRALYSPPTKLVRRPCEKPDAQQGSKPYPVPVNGLDLGSLFIQV</sequence>
<gene>
    <name evidence="2" type="ORF">BDQ94DRAFT_154753</name>
</gene>
<dbReference type="EMBL" id="KZ852107">
    <property type="protein sequence ID" value="RDH26964.1"/>
    <property type="molecule type" value="Genomic_DNA"/>
</dbReference>
<organism evidence="2 3">
    <name type="scientific">Aspergillus welwitschiae</name>
    <dbReference type="NCBI Taxonomy" id="1341132"/>
    <lineage>
        <taxon>Eukaryota</taxon>
        <taxon>Fungi</taxon>
        <taxon>Dikarya</taxon>
        <taxon>Ascomycota</taxon>
        <taxon>Pezizomycotina</taxon>
        <taxon>Eurotiomycetes</taxon>
        <taxon>Eurotiomycetidae</taxon>
        <taxon>Eurotiales</taxon>
        <taxon>Aspergillaceae</taxon>
        <taxon>Aspergillus</taxon>
        <taxon>Aspergillus subgen. Circumdati</taxon>
    </lineage>
</organism>
<dbReference type="GeneID" id="38136702"/>
<dbReference type="Proteomes" id="UP000253729">
    <property type="component" value="Unassembled WGS sequence"/>
</dbReference>
<proteinExistence type="predicted"/>
<dbReference type="RefSeq" id="XP_026619986.1">
    <property type="nucleotide sequence ID" value="XM_026768346.1"/>
</dbReference>
<protein>
    <submittedName>
        <fullName evidence="2">Uncharacterized protein</fullName>
    </submittedName>
</protein>
<name>A0A3F3PJ37_9EURO</name>
<accession>A0A3F3PJ37</accession>